<keyword evidence="3" id="KW-1185">Reference proteome</keyword>
<dbReference type="Proteomes" id="UP000589626">
    <property type="component" value="Unassembled WGS sequence"/>
</dbReference>
<comment type="caution">
    <text evidence="2">The sequence shown here is derived from an EMBL/GenBank/DDBJ whole genome shotgun (WGS) entry which is preliminary data.</text>
</comment>
<dbReference type="EMBL" id="JACHWR010000002">
    <property type="protein sequence ID" value="MBB3042501.1"/>
    <property type="molecule type" value="Genomic_DNA"/>
</dbReference>
<dbReference type="GO" id="GO:0004222">
    <property type="term" value="F:metalloendopeptidase activity"/>
    <property type="evidence" value="ECO:0007669"/>
    <property type="project" value="InterPro"/>
</dbReference>
<evidence type="ECO:0008006" key="4">
    <source>
        <dbReference type="Google" id="ProtNLM"/>
    </source>
</evidence>
<accession>A0A7W4VVF3</accession>
<dbReference type="SUPFAM" id="SSF140990">
    <property type="entry name" value="FtsH protease domain-like"/>
    <property type="match status" value="1"/>
</dbReference>
<dbReference type="RefSeq" id="WP_183592461.1">
    <property type="nucleotide sequence ID" value="NZ_JACHWR010000002.1"/>
</dbReference>
<evidence type="ECO:0000313" key="2">
    <source>
        <dbReference type="EMBL" id="MBB3042501.1"/>
    </source>
</evidence>
<feature type="compositionally biased region" description="Basic and acidic residues" evidence="1">
    <location>
        <begin position="1"/>
        <end position="14"/>
    </location>
</feature>
<dbReference type="GO" id="GO:0004176">
    <property type="term" value="F:ATP-dependent peptidase activity"/>
    <property type="evidence" value="ECO:0007669"/>
    <property type="project" value="InterPro"/>
</dbReference>
<reference evidence="2 3" key="1">
    <citation type="submission" date="2020-08" db="EMBL/GenBank/DDBJ databases">
        <title>Sequencing the genomes of 1000 actinobacteria strains.</title>
        <authorList>
            <person name="Klenk H.-P."/>
        </authorList>
    </citation>
    <scope>NUCLEOTIDE SEQUENCE [LARGE SCALE GENOMIC DNA]</scope>
    <source>
        <strain evidence="2 3">DSM 105498</strain>
    </source>
</reference>
<feature type="region of interest" description="Disordered" evidence="1">
    <location>
        <begin position="1"/>
        <end position="25"/>
    </location>
</feature>
<dbReference type="AlphaFoldDB" id="A0A7W4VVF3"/>
<protein>
    <recommendedName>
        <fullName evidence="4">Peptidase M41 domain-containing protein</fullName>
    </recommendedName>
</protein>
<evidence type="ECO:0000256" key="1">
    <source>
        <dbReference type="SAM" id="MobiDB-lite"/>
    </source>
</evidence>
<dbReference type="GO" id="GO:0005524">
    <property type="term" value="F:ATP binding"/>
    <property type="evidence" value="ECO:0007669"/>
    <property type="project" value="InterPro"/>
</dbReference>
<organism evidence="2 3">
    <name type="scientific">Nocardioides soli</name>
    <dbReference type="NCBI Taxonomy" id="1036020"/>
    <lineage>
        <taxon>Bacteria</taxon>
        <taxon>Bacillati</taxon>
        <taxon>Actinomycetota</taxon>
        <taxon>Actinomycetes</taxon>
        <taxon>Propionibacteriales</taxon>
        <taxon>Nocardioidaceae</taxon>
        <taxon>Nocardioides</taxon>
    </lineage>
</organism>
<dbReference type="GO" id="GO:0006508">
    <property type="term" value="P:proteolysis"/>
    <property type="evidence" value="ECO:0007669"/>
    <property type="project" value="InterPro"/>
</dbReference>
<dbReference type="InterPro" id="IPR037219">
    <property type="entry name" value="Peptidase_M41-like"/>
</dbReference>
<gene>
    <name evidence="2" type="ORF">FHU40_002319</name>
</gene>
<name>A0A7W4VVF3_9ACTN</name>
<proteinExistence type="predicted"/>
<evidence type="ECO:0000313" key="3">
    <source>
        <dbReference type="Proteomes" id="UP000589626"/>
    </source>
</evidence>
<sequence>MTSEGSIEKGRFVGERGPVPISPATAHHEAGHAMACEHFGLGWVIHAPNDEENFMGQTQPVRLGPPLEGFTLEDAVVIAMSGWAAECHHLGNWEDPYVREGAEHDFIELDALDEERRDPVTERAKALVDVEWKRVKEIADDMLRRFG</sequence>